<accession>A0A934S149</accession>
<dbReference type="RefSeq" id="WP_378924081.1">
    <property type="nucleotide sequence ID" value="NZ_JBHLTO010000004.1"/>
</dbReference>
<name>A0A934S149_9BACT</name>
<dbReference type="Proteomes" id="UP000617628">
    <property type="component" value="Unassembled WGS sequence"/>
</dbReference>
<evidence type="ECO:0000313" key="2">
    <source>
        <dbReference type="Proteomes" id="UP000617628"/>
    </source>
</evidence>
<gene>
    <name evidence="1" type="ORF">JIN87_26355</name>
</gene>
<organism evidence="1 2">
    <name type="scientific">Pelagicoccus mobilis</name>
    <dbReference type="NCBI Taxonomy" id="415221"/>
    <lineage>
        <taxon>Bacteria</taxon>
        <taxon>Pseudomonadati</taxon>
        <taxon>Verrucomicrobiota</taxon>
        <taxon>Opitutia</taxon>
        <taxon>Puniceicoccales</taxon>
        <taxon>Pelagicoccaceae</taxon>
        <taxon>Pelagicoccus</taxon>
    </lineage>
</organism>
<protein>
    <submittedName>
        <fullName evidence="1">Uncharacterized protein</fullName>
    </submittedName>
</protein>
<comment type="caution">
    <text evidence="1">The sequence shown here is derived from an EMBL/GenBank/DDBJ whole genome shotgun (WGS) entry which is preliminary data.</text>
</comment>
<dbReference type="EMBL" id="JAENIL010000088">
    <property type="protein sequence ID" value="MBK1880436.1"/>
    <property type="molecule type" value="Genomic_DNA"/>
</dbReference>
<evidence type="ECO:0000313" key="1">
    <source>
        <dbReference type="EMBL" id="MBK1880436.1"/>
    </source>
</evidence>
<reference evidence="1" key="1">
    <citation type="submission" date="2021-01" db="EMBL/GenBank/DDBJ databases">
        <title>Modified the classification status of verrucomicrobia.</title>
        <authorList>
            <person name="Feng X."/>
        </authorList>
    </citation>
    <scope>NUCLEOTIDE SEQUENCE</scope>
    <source>
        <strain evidence="1">KCTC 13126</strain>
    </source>
</reference>
<keyword evidence="2" id="KW-1185">Reference proteome</keyword>
<sequence>MIGGINKVVDGVKVPYLDFDPCTYDTNTFATAILSKLRVLLKEQIAIAEPAIF</sequence>
<dbReference type="AlphaFoldDB" id="A0A934S149"/>
<proteinExistence type="predicted"/>